<dbReference type="InterPro" id="IPR005467">
    <property type="entry name" value="His_kinase_dom"/>
</dbReference>
<dbReference type="EMBL" id="RLII01000001">
    <property type="protein sequence ID" value="RXE60788.1"/>
    <property type="molecule type" value="Genomic_DNA"/>
</dbReference>
<dbReference type="SUPFAM" id="SSF47384">
    <property type="entry name" value="Homodimeric domain of signal transducing histidine kinase"/>
    <property type="match status" value="1"/>
</dbReference>
<evidence type="ECO:0000256" key="11">
    <source>
        <dbReference type="ARBA" id="ARBA00022989"/>
    </source>
</evidence>
<dbReference type="RefSeq" id="WP_069196311.1">
    <property type="nucleotide sequence ID" value="NZ_RLII01000001.1"/>
</dbReference>
<comment type="catalytic activity">
    <reaction evidence="1">
        <text>ATP + protein L-histidine = ADP + protein N-phospho-L-histidine.</text>
        <dbReference type="EC" id="2.7.13.3"/>
    </reaction>
</comment>
<protein>
    <recommendedName>
        <fullName evidence="3">histidine kinase</fullName>
        <ecNumber evidence="3">2.7.13.3</ecNumber>
    </recommendedName>
</protein>
<proteinExistence type="predicted"/>
<evidence type="ECO:0000256" key="10">
    <source>
        <dbReference type="ARBA" id="ARBA00022840"/>
    </source>
</evidence>
<feature type="transmembrane region" description="Helical" evidence="14">
    <location>
        <begin position="12"/>
        <end position="33"/>
    </location>
</feature>
<organism evidence="17 18">
    <name type="scientific">Acetivibrio mesophilus</name>
    <dbReference type="NCBI Taxonomy" id="2487273"/>
    <lineage>
        <taxon>Bacteria</taxon>
        <taxon>Bacillati</taxon>
        <taxon>Bacillota</taxon>
        <taxon>Clostridia</taxon>
        <taxon>Eubacteriales</taxon>
        <taxon>Oscillospiraceae</taxon>
        <taxon>Acetivibrio</taxon>
    </lineage>
</organism>
<keyword evidence="5" id="KW-0597">Phosphoprotein</keyword>
<keyword evidence="11 14" id="KW-1133">Transmembrane helix</keyword>
<evidence type="ECO:0000256" key="13">
    <source>
        <dbReference type="ARBA" id="ARBA00023136"/>
    </source>
</evidence>
<dbReference type="SMART" id="SM00304">
    <property type="entry name" value="HAMP"/>
    <property type="match status" value="1"/>
</dbReference>
<dbReference type="Pfam" id="PF00512">
    <property type="entry name" value="HisKA"/>
    <property type="match status" value="1"/>
</dbReference>
<keyword evidence="6" id="KW-0808">Transferase</keyword>
<dbReference type="Proteomes" id="UP000289166">
    <property type="component" value="Unassembled WGS sequence"/>
</dbReference>
<dbReference type="SMART" id="SM00388">
    <property type="entry name" value="HisKA"/>
    <property type="match status" value="1"/>
</dbReference>
<evidence type="ECO:0000256" key="6">
    <source>
        <dbReference type="ARBA" id="ARBA00022679"/>
    </source>
</evidence>
<evidence type="ECO:0000256" key="14">
    <source>
        <dbReference type="SAM" id="Phobius"/>
    </source>
</evidence>
<dbReference type="GO" id="GO:0005524">
    <property type="term" value="F:ATP binding"/>
    <property type="evidence" value="ECO:0007669"/>
    <property type="project" value="UniProtKB-KW"/>
</dbReference>
<evidence type="ECO:0000256" key="12">
    <source>
        <dbReference type="ARBA" id="ARBA00023012"/>
    </source>
</evidence>
<dbReference type="CDD" id="cd06225">
    <property type="entry name" value="HAMP"/>
    <property type="match status" value="1"/>
</dbReference>
<evidence type="ECO:0000259" key="16">
    <source>
        <dbReference type="PROSITE" id="PS50885"/>
    </source>
</evidence>
<dbReference type="InterPro" id="IPR036097">
    <property type="entry name" value="HisK_dim/P_sf"/>
</dbReference>
<dbReference type="InterPro" id="IPR036890">
    <property type="entry name" value="HATPase_C_sf"/>
</dbReference>
<dbReference type="GO" id="GO:0000155">
    <property type="term" value="F:phosphorelay sensor kinase activity"/>
    <property type="evidence" value="ECO:0007669"/>
    <property type="project" value="InterPro"/>
</dbReference>
<evidence type="ECO:0000256" key="1">
    <source>
        <dbReference type="ARBA" id="ARBA00000085"/>
    </source>
</evidence>
<dbReference type="Gene3D" id="1.10.287.130">
    <property type="match status" value="1"/>
</dbReference>
<dbReference type="Pfam" id="PF00672">
    <property type="entry name" value="HAMP"/>
    <property type="match status" value="1"/>
</dbReference>
<dbReference type="Gene3D" id="6.10.340.10">
    <property type="match status" value="1"/>
</dbReference>
<evidence type="ECO:0000259" key="15">
    <source>
        <dbReference type="PROSITE" id="PS50109"/>
    </source>
</evidence>
<dbReference type="Gene3D" id="3.30.565.10">
    <property type="entry name" value="Histidine kinase-like ATPase, C-terminal domain"/>
    <property type="match status" value="1"/>
</dbReference>
<dbReference type="PROSITE" id="PS50885">
    <property type="entry name" value="HAMP"/>
    <property type="match status" value="1"/>
</dbReference>
<dbReference type="PRINTS" id="PR00344">
    <property type="entry name" value="BCTRLSENSOR"/>
</dbReference>
<dbReference type="InterPro" id="IPR003594">
    <property type="entry name" value="HATPase_dom"/>
</dbReference>
<dbReference type="CDD" id="cd00082">
    <property type="entry name" value="HisKA"/>
    <property type="match status" value="1"/>
</dbReference>
<feature type="domain" description="Histidine kinase" evidence="15">
    <location>
        <begin position="282"/>
        <end position="488"/>
    </location>
</feature>
<sequence>MKKNTIKWRIFKYNIIAISVLLTLTTIVFNITIESYIKNDIKEQLNTIAQRAEDTALHRGPDFFPPEGLQRPRPLPGRQNGMFREDSDLFGFYFFLDRSLREPLSILNADFILLDSNMDIITPPDGDYFKPSSEIANEVLNKTKKMNDSKVQEYVYFNLNNTDYISIVKPVSDKNSFGLGWLIIYSSLQKVNQLKLGINAILFAIVLLSALIFAIFSSLSAKKISAPFSSLNQHIRAIAERNFGVKIEMPVDAELQELVNSINIMSEKLESYDKAQKTFFQNASHEFRTPLMSIQSYAEGIKYEVVEKNTAADIIIDETKRMTHLVEDLLYLSRLDTIGENYHFSDLDFKDFISACQERMYGIASKNGITLQVENINDTVVIHADEEKLFRAFTNIIGNCIRYANNSVSIIPRIIDHHQIEIIIRDDGPGIDANELPNIFERFYKGKKGNVGLGLAISKNVIERHSGKITAQNSESGAVFTILLPIKQ</sequence>
<dbReference type="SMART" id="SM00387">
    <property type="entry name" value="HATPase_c"/>
    <property type="match status" value="1"/>
</dbReference>
<dbReference type="EC" id="2.7.13.3" evidence="3"/>
<dbReference type="AlphaFoldDB" id="A0A4Q0I8P8"/>
<dbReference type="InterPro" id="IPR003660">
    <property type="entry name" value="HAMP_dom"/>
</dbReference>
<keyword evidence="10" id="KW-0067">ATP-binding</keyword>
<keyword evidence="7 14" id="KW-0812">Transmembrane</keyword>
<reference evidence="18" key="1">
    <citation type="submission" date="2018-11" db="EMBL/GenBank/DDBJ databases">
        <title>Genome sequencing of a novel mesophilic and cellulolytic organism within the genus Hungateiclostridium.</title>
        <authorList>
            <person name="Rettenmaier R."/>
            <person name="Liebl W."/>
            <person name="Zverlov V."/>
        </authorList>
    </citation>
    <scope>NUCLEOTIDE SEQUENCE [LARGE SCALE GENOMIC DNA]</scope>
    <source>
        <strain evidence="18">N2K1</strain>
    </source>
</reference>
<dbReference type="PANTHER" id="PTHR45528:SF1">
    <property type="entry name" value="SENSOR HISTIDINE KINASE CPXA"/>
    <property type="match status" value="1"/>
</dbReference>
<name>A0A4Q0I8P8_9FIRM</name>
<accession>A0A4Q0I8P8</accession>
<evidence type="ECO:0000256" key="5">
    <source>
        <dbReference type="ARBA" id="ARBA00022553"/>
    </source>
</evidence>
<evidence type="ECO:0000256" key="7">
    <source>
        <dbReference type="ARBA" id="ARBA00022692"/>
    </source>
</evidence>
<dbReference type="InterPro" id="IPR004358">
    <property type="entry name" value="Sig_transdc_His_kin-like_C"/>
</dbReference>
<keyword evidence="9 17" id="KW-0418">Kinase</keyword>
<evidence type="ECO:0000256" key="4">
    <source>
        <dbReference type="ARBA" id="ARBA00022475"/>
    </source>
</evidence>
<feature type="transmembrane region" description="Helical" evidence="14">
    <location>
        <begin position="196"/>
        <end position="216"/>
    </location>
</feature>
<keyword evidence="8" id="KW-0547">Nucleotide-binding</keyword>
<dbReference type="OrthoDB" id="9780718at2"/>
<dbReference type="InterPro" id="IPR003661">
    <property type="entry name" value="HisK_dim/P_dom"/>
</dbReference>
<evidence type="ECO:0000256" key="2">
    <source>
        <dbReference type="ARBA" id="ARBA00004651"/>
    </source>
</evidence>
<feature type="domain" description="HAMP" evidence="16">
    <location>
        <begin position="222"/>
        <end position="274"/>
    </location>
</feature>
<evidence type="ECO:0000313" key="18">
    <source>
        <dbReference type="Proteomes" id="UP000289166"/>
    </source>
</evidence>
<dbReference type="FunFam" id="1.10.287.130:FF:000001">
    <property type="entry name" value="Two-component sensor histidine kinase"/>
    <property type="match status" value="1"/>
</dbReference>
<dbReference type="SUPFAM" id="SSF55874">
    <property type="entry name" value="ATPase domain of HSP90 chaperone/DNA topoisomerase II/histidine kinase"/>
    <property type="match status" value="1"/>
</dbReference>
<keyword evidence="13 14" id="KW-0472">Membrane</keyword>
<keyword evidence="12" id="KW-0902">Two-component regulatory system</keyword>
<dbReference type="PROSITE" id="PS50109">
    <property type="entry name" value="HIS_KIN"/>
    <property type="match status" value="1"/>
</dbReference>
<evidence type="ECO:0000256" key="9">
    <source>
        <dbReference type="ARBA" id="ARBA00022777"/>
    </source>
</evidence>
<keyword evidence="4" id="KW-1003">Cell membrane</keyword>
<gene>
    <name evidence="17" type="ORF">EFD62_02215</name>
</gene>
<comment type="subcellular location">
    <subcellularLocation>
        <location evidence="2">Cell membrane</location>
        <topology evidence="2">Multi-pass membrane protein</topology>
    </subcellularLocation>
</comment>
<evidence type="ECO:0000313" key="17">
    <source>
        <dbReference type="EMBL" id="RXE60788.1"/>
    </source>
</evidence>
<dbReference type="SUPFAM" id="SSF158472">
    <property type="entry name" value="HAMP domain-like"/>
    <property type="match status" value="1"/>
</dbReference>
<dbReference type="InterPro" id="IPR050398">
    <property type="entry name" value="HssS/ArlS-like"/>
</dbReference>
<dbReference type="CDD" id="cd00075">
    <property type="entry name" value="HATPase"/>
    <property type="match status" value="1"/>
</dbReference>
<keyword evidence="18" id="KW-1185">Reference proteome</keyword>
<dbReference type="PANTHER" id="PTHR45528">
    <property type="entry name" value="SENSOR HISTIDINE KINASE CPXA"/>
    <property type="match status" value="1"/>
</dbReference>
<dbReference type="GO" id="GO:0005886">
    <property type="term" value="C:plasma membrane"/>
    <property type="evidence" value="ECO:0007669"/>
    <property type="project" value="UniProtKB-SubCell"/>
</dbReference>
<evidence type="ECO:0000256" key="8">
    <source>
        <dbReference type="ARBA" id="ARBA00022741"/>
    </source>
</evidence>
<comment type="caution">
    <text evidence="17">The sequence shown here is derived from an EMBL/GenBank/DDBJ whole genome shotgun (WGS) entry which is preliminary data.</text>
</comment>
<evidence type="ECO:0000256" key="3">
    <source>
        <dbReference type="ARBA" id="ARBA00012438"/>
    </source>
</evidence>
<dbReference type="Pfam" id="PF02518">
    <property type="entry name" value="HATPase_c"/>
    <property type="match status" value="1"/>
</dbReference>